<evidence type="ECO:0000313" key="1">
    <source>
        <dbReference type="EMBL" id="CAA9993432.1"/>
    </source>
</evidence>
<gene>
    <name evidence="1" type="ORF">NTEN_LOCUS407</name>
</gene>
<keyword evidence="2" id="KW-1185">Reference proteome</keyword>
<reference evidence="1 2" key="1">
    <citation type="submission" date="2020-02" db="EMBL/GenBank/DDBJ databases">
        <authorList>
            <person name="Ferguson B K."/>
        </authorList>
    </citation>
    <scope>NUCLEOTIDE SEQUENCE [LARGE SCALE GENOMIC DNA]</scope>
</reference>
<proteinExistence type="predicted"/>
<sequence>MQFVISRTTISEKGEDLLNYKRQETVLNITGCKQRSPQDRTRAYDLENQKFRQRAAAFLRRTDTFSKSIREFVEISQRIIVFVCIQRITDLKNASRISLPQDLYQITEVDAGMPCRPRGEDRYTNQLTKDFFEKQQLLGEIHRTQHFGPSGRILNQGSSGFFHKARVRCQLSTICPQFDHP</sequence>
<protein>
    <submittedName>
        <fullName evidence="1">Uncharacterized protein</fullName>
    </submittedName>
</protein>
<accession>A0A6H5FVZ6</accession>
<organism evidence="1 2">
    <name type="scientific">Nesidiocoris tenuis</name>
    <dbReference type="NCBI Taxonomy" id="355587"/>
    <lineage>
        <taxon>Eukaryota</taxon>
        <taxon>Metazoa</taxon>
        <taxon>Ecdysozoa</taxon>
        <taxon>Arthropoda</taxon>
        <taxon>Hexapoda</taxon>
        <taxon>Insecta</taxon>
        <taxon>Pterygota</taxon>
        <taxon>Neoptera</taxon>
        <taxon>Paraneoptera</taxon>
        <taxon>Hemiptera</taxon>
        <taxon>Heteroptera</taxon>
        <taxon>Panheteroptera</taxon>
        <taxon>Cimicomorpha</taxon>
        <taxon>Miridae</taxon>
        <taxon>Dicyphina</taxon>
        <taxon>Nesidiocoris</taxon>
    </lineage>
</organism>
<feature type="non-terminal residue" evidence="1">
    <location>
        <position position="181"/>
    </location>
</feature>
<name>A0A6H5FVZ6_9HEMI</name>
<dbReference type="EMBL" id="CADCXU010000407">
    <property type="protein sequence ID" value="CAA9993432.1"/>
    <property type="molecule type" value="Genomic_DNA"/>
</dbReference>
<dbReference type="Proteomes" id="UP000479000">
    <property type="component" value="Unassembled WGS sequence"/>
</dbReference>
<evidence type="ECO:0000313" key="2">
    <source>
        <dbReference type="Proteomes" id="UP000479000"/>
    </source>
</evidence>
<dbReference type="AlphaFoldDB" id="A0A6H5FVZ6"/>